<organism evidence="1 2">
    <name type="scientific">Pleurodeles waltl</name>
    <name type="common">Iberian ribbed newt</name>
    <dbReference type="NCBI Taxonomy" id="8319"/>
    <lineage>
        <taxon>Eukaryota</taxon>
        <taxon>Metazoa</taxon>
        <taxon>Chordata</taxon>
        <taxon>Craniata</taxon>
        <taxon>Vertebrata</taxon>
        <taxon>Euteleostomi</taxon>
        <taxon>Amphibia</taxon>
        <taxon>Batrachia</taxon>
        <taxon>Caudata</taxon>
        <taxon>Salamandroidea</taxon>
        <taxon>Salamandridae</taxon>
        <taxon>Pleurodelinae</taxon>
        <taxon>Pleurodeles</taxon>
    </lineage>
</organism>
<dbReference type="EMBL" id="JANPWB010000014">
    <property type="protein sequence ID" value="KAJ1101390.1"/>
    <property type="molecule type" value="Genomic_DNA"/>
</dbReference>
<accession>A0AAV7MMD2</accession>
<protein>
    <submittedName>
        <fullName evidence="1">Uncharacterized protein</fullName>
    </submittedName>
</protein>
<gene>
    <name evidence="1" type="ORF">NDU88_006458</name>
</gene>
<dbReference type="AlphaFoldDB" id="A0AAV7MMD2"/>
<reference evidence="1" key="1">
    <citation type="journal article" date="2022" name="bioRxiv">
        <title>Sequencing and chromosome-scale assembly of the giantPleurodeles waltlgenome.</title>
        <authorList>
            <person name="Brown T."/>
            <person name="Elewa A."/>
            <person name="Iarovenko S."/>
            <person name="Subramanian E."/>
            <person name="Araus A.J."/>
            <person name="Petzold A."/>
            <person name="Susuki M."/>
            <person name="Suzuki K.-i.T."/>
            <person name="Hayashi T."/>
            <person name="Toyoda A."/>
            <person name="Oliveira C."/>
            <person name="Osipova E."/>
            <person name="Leigh N.D."/>
            <person name="Simon A."/>
            <person name="Yun M.H."/>
        </authorList>
    </citation>
    <scope>NUCLEOTIDE SEQUENCE</scope>
    <source>
        <strain evidence="1">20211129_DDA</strain>
        <tissue evidence="1">Liver</tissue>
    </source>
</reference>
<keyword evidence="2" id="KW-1185">Reference proteome</keyword>
<sequence length="87" mass="9804">MSAAERLTLCGCPRPFCAWDPSYYDSKSLKSAMELPSCSVTESLNGSVTWRVESKRVNDHSIIALIFRGAASTFVYRVRLRPLPFCR</sequence>
<evidence type="ECO:0000313" key="2">
    <source>
        <dbReference type="Proteomes" id="UP001066276"/>
    </source>
</evidence>
<proteinExistence type="predicted"/>
<comment type="caution">
    <text evidence="1">The sequence shown here is derived from an EMBL/GenBank/DDBJ whole genome shotgun (WGS) entry which is preliminary data.</text>
</comment>
<evidence type="ECO:0000313" key="1">
    <source>
        <dbReference type="EMBL" id="KAJ1101390.1"/>
    </source>
</evidence>
<name>A0AAV7MMD2_PLEWA</name>
<dbReference type="Proteomes" id="UP001066276">
    <property type="component" value="Chromosome 10"/>
</dbReference>